<gene>
    <name evidence="1" type="ORF">HLH27_02480</name>
</gene>
<evidence type="ECO:0000313" key="1">
    <source>
        <dbReference type="EMBL" id="MBB2203886.1"/>
    </source>
</evidence>
<proteinExistence type="predicted"/>
<keyword evidence="2" id="KW-1185">Reference proteome</keyword>
<accession>A0A7W4KBI1</accession>
<dbReference type="EMBL" id="JABEQK010000002">
    <property type="protein sequence ID" value="MBB2203886.1"/>
    <property type="molecule type" value="Genomic_DNA"/>
</dbReference>
<name>A0A7W4KBI1_9PROT</name>
<dbReference type="RefSeq" id="WP_182947547.1">
    <property type="nucleotide sequence ID" value="NZ_JABEQK010000002.1"/>
</dbReference>
<organism evidence="1 2">
    <name type="scientific">Gluconacetobacter takamatsuzukensis</name>
    <dbReference type="NCBI Taxonomy" id="1286190"/>
    <lineage>
        <taxon>Bacteria</taxon>
        <taxon>Pseudomonadati</taxon>
        <taxon>Pseudomonadota</taxon>
        <taxon>Alphaproteobacteria</taxon>
        <taxon>Acetobacterales</taxon>
        <taxon>Acetobacteraceae</taxon>
        <taxon>Gluconacetobacter</taxon>
    </lineage>
</organism>
<protein>
    <submittedName>
        <fullName evidence="1">Uncharacterized protein</fullName>
    </submittedName>
</protein>
<comment type="caution">
    <text evidence="1">The sequence shown here is derived from an EMBL/GenBank/DDBJ whole genome shotgun (WGS) entry which is preliminary data.</text>
</comment>
<dbReference type="Proteomes" id="UP000540556">
    <property type="component" value="Unassembled WGS sequence"/>
</dbReference>
<reference evidence="1 2" key="1">
    <citation type="submission" date="2020-04" db="EMBL/GenBank/DDBJ databases">
        <title>Description of novel Gluconacetobacter.</title>
        <authorList>
            <person name="Sombolestani A."/>
        </authorList>
    </citation>
    <scope>NUCLEOTIDE SEQUENCE [LARGE SCALE GENOMIC DNA]</scope>
    <source>
        <strain evidence="1 2">LMG 27800</strain>
    </source>
</reference>
<evidence type="ECO:0000313" key="2">
    <source>
        <dbReference type="Proteomes" id="UP000540556"/>
    </source>
</evidence>
<sequence length="406" mass="46102">MKFYSHLIDRKIMGVNIGVEMTIGEYLKFAPKVIQKNEFQRRKVKSAGKTYDLLRKDLLNGCIMPPIILAVTDRYGRELDDLVQLAIQTGPAYDGWEAVDAIVERAMADNELLILDGLQRSLTIEGISANREGEASPAFFDQVIRVEIYVGLSKTGILYRMLTLNTGQTPMSFRHQLEILYYDYIDNSDLPNGIIVLKEVEEKRARGAGRYKYTDIIDMFYAFSTGTPMPYDRQALVGELREMDFLERYSYRADADDMRTLLLMYNDFITRVDVLSSGWAYQPEDDAETIARPFGASVSSIFARPQPMSGFGAECKRLVSNGSYARLEDIGGVLPGLRFSRDPTVAFDQLLTILNEIAQRAKKIGDAQRAYFQFAMRALLLPGSDTYLDLSMCWLKAQTDYEMMYA</sequence>
<dbReference type="AlphaFoldDB" id="A0A7W4KBI1"/>